<protein>
    <recommendedName>
        <fullName evidence="1">Tc1-like transposase DDE domain-containing protein</fullName>
    </recommendedName>
</protein>
<dbReference type="Proteomes" id="UP000597656">
    <property type="component" value="Unassembled WGS sequence"/>
</dbReference>
<name>A0ABQ2HZN1_9PSEU</name>
<feature type="domain" description="Tc1-like transposase DDE" evidence="1">
    <location>
        <begin position="4"/>
        <end position="79"/>
    </location>
</feature>
<reference evidence="3" key="1">
    <citation type="journal article" date="2019" name="Int. J. Syst. Evol. Microbiol.">
        <title>The Global Catalogue of Microorganisms (GCM) 10K type strain sequencing project: providing services to taxonomists for standard genome sequencing and annotation.</title>
        <authorList>
            <consortium name="The Broad Institute Genomics Platform"/>
            <consortium name="The Broad Institute Genome Sequencing Center for Infectious Disease"/>
            <person name="Wu L."/>
            <person name="Ma J."/>
        </authorList>
    </citation>
    <scope>NUCLEOTIDE SEQUENCE [LARGE SCALE GENOMIC DNA]</scope>
    <source>
        <strain evidence="3">CGMCC 4.7319</strain>
    </source>
</reference>
<dbReference type="EMBL" id="BMNC01000004">
    <property type="protein sequence ID" value="GGM93509.1"/>
    <property type="molecule type" value="Genomic_DNA"/>
</dbReference>
<evidence type="ECO:0000313" key="3">
    <source>
        <dbReference type="Proteomes" id="UP000597656"/>
    </source>
</evidence>
<organism evidence="2 3">
    <name type="scientific">Lentzea pudingi</name>
    <dbReference type="NCBI Taxonomy" id="1789439"/>
    <lineage>
        <taxon>Bacteria</taxon>
        <taxon>Bacillati</taxon>
        <taxon>Actinomycetota</taxon>
        <taxon>Actinomycetes</taxon>
        <taxon>Pseudonocardiales</taxon>
        <taxon>Pseudonocardiaceae</taxon>
        <taxon>Lentzea</taxon>
    </lineage>
</organism>
<dbReference type="InterPro" id="IPR038717">
    <property type="entry name" value="Tc1-like_DDE_dom"/>
</dbReference>
<evidence type="ECO:0000313" key="2">
    <source>
        <dbReference type="EMBL" id="GGM93509.1"/>
    </source>
</evidence>
<comment type="caution">
    <text evidence="2">The sequence shown here is derived from an EMBL/GenBank/DDBJ whole genome shotgun (WGS) entry which is preliminary data.</text>
</comment>
<accession>A0ABQ2HZN1</accession>
<proteinExistence type="predicted"/>
<sequence length="117" mass="13361">MTVDYPDAETVVLVMDNLNTHGIASLYEAFEPGEAFALAQRLEIHHTPKHGSWLNIAEIELSALSRQCLDRRISDLDTLNTELTAWQHTTNTNQRGVDWQFTTDDARTRLRHLYPIG</sequence>
<evidence type="ECO:0000259" key="1">
    <source>
        <dbReference type="Pfam" id="PF13358"/>
    </source>
</evidence>
<gene>
    <name evidence="2" type="ORF">GCM10011609_33790</name>
</gene>
<dbReference type="Pfam" id="PF13358">
    <property type="entry name" value="DDE_3"/>
    <property type="match status" value="1"/>
</dbReference>
<keyword evidence="3" id="KW-1185">Reference proteome</keyword>